<dbReference type="EMBL" id="KI678069">
    <property type="protein sequence ID" value="ETM00383.1"/>
    <property type="molecule type" value="Genomic_DNA"/>
</dbReference>
<dbReference type="PANTHER" id="PTHR40866">
    <property type="entry name" value="BED-TYPE DOMAIN-CONTAINING PROTEIN"/>
    <property type="match status" value="1"/>
</dbReference>
<dbReference type="OrthoDB" id="123057at2759"/>
<evidence type="ECO:0000313" key="2">
    <source>
        <dbReference type="EMBL" id="ETM00383.1"/>
    </source>
</evidence>
<feature type="coiled-coil region" evidence="1">
    <location>
        <begin position="147"/>
        <end position="174"/>
    </location>
</feature>
<organism evidence="2">
    <name type="scientific">Phytophthora nicotianae</name>
    <name type="common">Potato buckeye rot agent</name>
    <name type="synonym">Phytophthora parasitica</name>
    <dbReference type="NCBI Taxonomy" id="4792"/>
    <lineage>
        <taxon>Eukaryota</taxon>
        <taxon>Sar</taxon>
        <taxon>Stramenopiles</taxon>
        <taxon>Oomycota</taxon>
        <taxon>Peronosporomycetes</taxon>
        <taxon>Peronosporales</taxon>
        <taxon>Peronosporaceae</taxon>
        <taxon>Phytophthora</taxon>
    </lineage>
</organism>
<dbReference type="VEuPathDB" id="FungiDB:PPTG_24604"/>
<dbReference type="VEuPathDB" id="FungiDB:PPTG_19537"/>
<sequence length="329" mass="37715">MLFSGGSREIGTVSTRVDGELRPVPAPELIRDYHRWMGDVGVHDQLRMQHYSVQLSYKSRKYYRILVLGLLDMALVKVFIVHRYHRKAFNDIAEATSARERTAPSPARSEPTRSHRPATVAIIKRKTQILSTVSKECYGAIVHAKLNRAVQHELQEHEADLAEVQALMIKLRTLTQSAKLRLKTDLRSVIRKDTRWRPTFMMQHRYFELLKHLDTTDDEIADLPTSASCNRRLRALLKELTDVESVSKALQGTNVDLLDVREWFDGLIVIKPQYADYLGPRSAIVHSPDFESGCARVLRGNTSRLTRSEKAALRVFEVTSGERSRQRRC</sequence>
<keyword evidence="1" id="KW-0175">Coiled coil</keyword>
<accession>W2LSF3</accession>
<evidence type="ECO:0008006" key="3">
    <source>
        <dbReference type="Google" id="ProtNLM"/>
    </source>
</evidence>
<dbReference type="AlphaFoldDB" id="W2LSF3"/>
<gene>
    <name evidence="2" type="ORF">L917_02898</name>
</gene>
<name>W2LSF3_PHYNI</name>
<protein>
    <recommendedName>
        <fullName evidence="3">PiggyBac transposable element-derived protein domain-containing protein</fullName>
    </recommendedName>
</protein>
<proteinExistence type="predicted"/>
<evidence type="ECO:0000256" key="1">
    <source>
        <dbReference type="SAM" id="Coils"/>
    </source>
</evidence>
<reference evidence="2" key="1">
    <citation type="submission" date="2013-11" db="EMBL/GenBank/DDBJ databases">
        <title>The Genome Sequence of Phytophthora parasitica CHvinca01.</title>
        <authorList>
            <consortium name="The Broad Institute Genomics Platform"/>
            <person name="Russ C."/>
            <person name="Tyler B."/>
            <person name="Panabieres F."/>
            <person name="Shan W."/>
            <person name="Tripathy S."/>
            <person name="Grunwald N."/>
            <person name="Machado M."/>
            <person name="Johnson C.S."/>
            <person name="Arredondo F."/>
            <person name="Hong C."/>
            <person name="Coffey M."/>
            <person name="Young S.K."/>
            <person name="Zeng Q."/>
            <person name="Gargeya S."/>
            <person name="Fitzgerald M."/>
            <person name="Abouelleil A."/>
            <person name="Alvarado L."/>
            <person name="Chapman S.B."/>
            <person name="Gainer-Dewar J."/>
            <person name="Goldberg J."/>
            <person name="Griggs A."/>
            <person name="Gujja S."/>
            <person name="Hansen M."/>
            <person name="Howarth C."/>
            <person name="Imamovic A."/>
            <person name="Ireland A."/>
            <person name="Larimer J."/>
            <person name="McCowan C."/>
            <person name="Murphy C."/>
            <person name="Pearson M."/>
            <person name="Poon T.W."/>
            <person name="Priest M."/>
            <person name="Roberts A."/>
            <person name="Saif S."/>
            <person name="Shea T."/>
            <person name="Sykes S."/>
            <person name="Wortman J."/>
            <person name="Nusbaum C."/>
            <person name="Birren B."/>
        </authorList>
    </citation>
    <scope>NUCLEOTIDE SEQUENCE [LARGE SCALE GENOMIC DNA]</scope>
    <source>
        <strain evidence="2">CHvinca01</strain>
    </source>
</reference>
<dbReference type="PANTHER" id="PTHR40866:SF1">
    <property type="entry name" value="BED-TYPE DOMAIN-CONTAINING PROTEIN"/>
    <property type="match status" value="1"/>
</dbReference>
<dbReference type="Proteomes" id="UP000054423">
    <property type="component" value="Unassembled WGS sequence"/>
</dbReference>